<organism evidence="1">
    <name type="scientific">Bacillus thuringiensis subsp. israelensis</name>
    <dbReference type="NCBI Taxonomy" id="1430"/>
    <lineage>
        <taxon>Bacteria</taxon>
        <taxon>Bacillati</taxon>
        <taxon>Bacillota</taxon>
        <taxon>Bacilli</taxon>
        <taxon>Bacillales</taxon>
        <taxon>Bacillaceae</taxon>
        <taxon>Bacillus</taxon>
        <taxon>Bacillus cereus group</taxon>
    </lineage>
</organism>
<geneLocation type="plasmid" evidence="1">
    <name>pAM65-52-3-235K</name>
</geneLocation>
<dbReference type="PATRIC" id="fig|1430.6.peg.2162"/>
<evidence type="ECO:0000313" key="1">
    <source>
        <dbReference type="EMBL" id="AND28484.1"/>
    </source>
</evidence>
<keyword evidence="1" id="KW-0614">Plasmid</keyword>
<protein>
    <submittedName>
        <fullName evidence="1">Uncharacterized protein</fullName>
    </submittedName>
</protein>
<dbReference type="RefSeq" id="WP_001071098.1">
    <property type="nucleotide sequence ID" value="NZ_CP013278.1"/>
</dbReference>
<accession>A0A160LJV1</accession>
<dbReference type="EMBL" id="CP013278">
    <property type="protein sequence ID" value="AND28484.1"/>
    <property type="molecule type" value="Genomic_DNA"/>
</dbReference>
<name>A0A160LJV1_BACTI</name>
<proteinExistence type="predicted"/>
<reference evidence="1" key="1">
    <citation type="journal article" date="2017" name="Res. Microbiol.">
        <title>Comparative genomics of extrachromosomal elements in Bacillus thuringiensis subsp. israelensis.</title>
        <authorList>
            <person name="Bolotin A."/>
            <person name="Gillis A."/>
            <person name="Sanchis V."/>
            <person name="Nielsen-LeRoux C."/>
            <person name="Mahillon J."/>
            <person name="Lereclus D."/>
            <person name="Sorokin A."/>
        </authorList>
    </citation>
    <scope>NUCLEOTIDE SEQUENCE</scope>
    <source>
        <strain evidence="1">AM65-52</strain>
        <plasmid evidence="1">pAM65-52-3-235K</plasmid>
    </source>
</reference>
<dbReference type="AlphaFoldDB" id="A0A160LJV1"/>
<sequence>MNQELTPSEYFEIIKGKKNTIDDQELVNIYDNCLTLLNKYKITGQTKAIKKLIFHLETIEKERSIVQAGIDTFVYRDDIEEFIENISKDTVKIQDLESYEREIPDDVVAVLETVKDKFDQFYVVFTDYTGKVEKQVTKERRDKDPILFGTFQDEKSRTVIDRFYFIGDWEDEYCDLTLDKMVNKVQTSKGKNISMTIKTPTDIKELKEQLSLLEEHENRFIMGNKQKTGFFQKISTFFSKKH</sequence>
<gene>
    <name evidence="1" type="ORF">ATN07_32670</name>
</gene>